<dbReference type="EMBL" id="JAFBMS010000014">
    <property type="protein sequence ID" value="KAG9346998.1"/>
    <property type="molecule type" value="Genomic_DNA"/>
</dbReference>
<gene>
    <name evidence="2" type="ORF">JZ751_005925</name>
</gene>
<dbReference type="Proteomes" id="UP000824540">
    <property type="component" value="Unassembled WGS sequence"/>
</dbReference>
<dbReference type="AlphaFoldDB" id="A0A8T2PBW0"/>
<comment type="caution">
    <text evidence="2">The sequence shown here is derived from an EMBL/GenBank/DDBJ whole genome shotgun (WGS) entry which is preliminary data.</text>
</comment>
<feature type="region of interest" description="Disordered" evidence="1">
    <location>
        <begin position="294"/>
        <end position="318"/>
    </location>
</feature>
<sequence>MTTAALIPALVIANHDVRHVRGGSCHSICGQRHPVPTGGPEILPVTHGVDGKATAVNFGPWVLVMGPRKVRGVLVVWQISVDAVKLLLALLWGVWAGWRGRAPGGSHGPVLVALFRERGQLLVNGEVVWWRQHIALDVVASEIVISFYEFGVAVQWGWAFHSSILWKLLDSRKKNVRHPIRRGVGGRGRGQVGGHAAHCHGLSVTMNCVRVEGAELWVLGNYGPLKGVPVQVVAGVARNARGVRDGSHRDLGRDIRVDVLAEFWVQVRPVQEGVAGSVFVLVCLGPAGLAAALADDDEEEDQDEDARHKDDYPDDLLQADVPRAKPREQLHLYEPYVFSHFPPLEHGFSTHSSTSLRHLATGAPIGAGVTGAALGWGHGTAGGNIHHVLHDSASTRALGIDAERQVLVIQDQGLHTSAEPISCSRASALPGRMLTDVAPEEDHVVQVEGAEGARRCARSSVVPV</sequence>
<evidence type="ECO:0000256" key="1">
    <source>
        <dbReference type="SAM" id="MobiDB-lite"/>
    </source>
</evidence>
<protein>
    <submittedName>
        <fullName evidence="2">Uncharacterized protein</fullName>
    </submittedName>
</protein>
<organism evidence="2 3">
    <name type="scientific">Albula glossodonta</name>
    <name type="common">roundjaw bonefish</name>
    <dbReference type="NCBI Taxonomy" id="121402"/>
    <lineage>
        <taxon>Eukaryota</taxon>
        <taxon>Metazoa</taxon>
        <taxon>Chordata</taxon>
        <taxon>Craniata</taxon>
        <taxon>Vertebrata</taxon>
        <taxon>Euteleostomi</taxon>
        <taxon>Actinopterygii</taxon>
        <taxon>Neopterygii</taxon>
        <taxon>Teleostei</taxon>
        <taxon>Albuliformes</taxon>
        <taxon>Albulidae</taxon>
        <taxon>Albula</taxon>
    </lineage>
</organism>
<accession>A0A8T2PBW0</accession>
<evidence type="ECO:0000313" key="2">
    <source>
        <dbReference type="EMBL" id="KAG9346998.1"/>
    </source>
</evidence>
<reference evidence="2" key="1">
    <citation type="thesis" date="2021" institute="BYU ScholarsArchive" country="Provo, UT, USA">
        <title>Applications of and Algorithms for Genome Assembly and Genomic Analyses with an Emphasis on Marine Teleosts.</title>
        <authorList>
            <person name="Pickett B.D."/>
        </authorList>
    </citation>
    <scope>NUCLEOTIDE SEQUENCE</scope>
    <source>
        <strain evidence="2">HI-2016</strain>
    </source>
</reference>
<feature type="compositionally biased region" description="Acidic residues" evidence="1">
    <location>
        <begin position="294"/>
        <end position="304"/>
    </location>
</feature>
<name>A0A8T2PBW0_9TELE</name>
<dbReference type="OrthoDB" id="10664515at2759"/>
<evidence type="ECO:0000313" key="3">
    <source>
        <dbReference type="Proteomes" id="UP000824540"/>
    </source>
</evidence>
<keyword evidence="3" id="KW-1185">Reference proteome</keyword>
<proteinExistence type="predicted"/>